<comment type="caution">
    <text evidence="2">The sequence shown here is derived from an EMBL/GenBank/DDBJ whole genome shotgun (WGS) entry which is preliminary data.</text>
</comment>
<evidence type="ECO:0000256" key="1">
    <source>
        <dbReference type="SAM" id="MobiDB-lite"/>
    </source>
</evidence>
<dbReference type="EMBL" id="VRLW01000001">
    <property type="protein sequence ID" value="KAA1259732.1"/>
    <property type="molecule type" value="Genomic_DNA"/>
</dbReference>
<dbReference type="AlphaFoldDB" id="A0A5B1CHP0"/>
<protein>
    <submittedName>
        <fullName evidence="2">Uncharacterized protein</fullName>
    </submittedName>
</protein>
<proteinExistence type="predicted"/>
<accession>A0A5B1CHP0</accession>
<name>A0A5B1CHP0_9BACT</name>
<feature type="region of interest" description="Disordered" evidence="1">
    <location>
        <begin position="23"/>
        <end position="44"/>
    </location>
</feature>
<sequence>MILKSDRLASPARKHMRLPLEGKRTFPTAGVGPETRRSRITQGTGDTMKRIVTQLSLLAATALIATGCAPVRHNLPPEQRLAQPGPGVGGPGPGVMGSPMMGGPMGGPGMMGGPMGGPGMMGGGMMGGGMPPGIMGGGPMPPGAIGAAPMGVMQSAPLPMSGTSASAGKPAVNQVNYNCSCGGGSCGGSGSCMGGGGGLGSNIPQGGGVLSSAPMLASVPSTVQVTFGSPEGMQVKYDATGASMFDSEPLVVPARQNFPQGGLYRLKVTNIQARPGVELYPTLELAYANPRTGAYLAHNSVPVQFTEEDFDQVLTGNFVTKVIYLPDPDFQGPALAGIDTLVSTRLDPGVDPIVEADRRGSILAIIRLGDKDIEMAGSGGIASAGVMMPPIAGLPAPFAAAMTEGCGGPGGGGPGGGQCASAPMGLPGMVAGMTAPQYGMPITGTPIGLPGPPHIPLGSPAGLKKHVIKNHTPMHIPRPVEKMKINVRQQPGYSYPNPVSRVKITEQNINPGVPAGRGLYQHASQRVDPNCNQ</sequence>
<reference evidence="2 3" key="1">
    <citation type="submission" date="2019-08" db="EMBL/GenBank/DDBJ databases">
        <title>Deep-cultivation of Planctomycetes and their phenomic and genomic characterization uncovers novel biology.</title>
        <authorList>
            <person name="Wiegand S."/>
            <person name="Jogler M."/>
            <person name="Boedeker C."/>
            <person name="Pinto D."/>
            <person name="Vollmers J."/>
            <person name="Rivas-Marin E."/>
            <person name="Kohn T."/>
            <person name="Peeters S.H."/>
            <person name="Heuer A."/>
            <person name="Rast P."/>
            <person name="Oberbeckmann S."/>
            <person name="Bunk B."/>
            <person name="Jeske O."/>
            <person name="Meyerdierks A."/>
            <person name="Storesund J.E."/>
            <person name="Kallscheuer N."/>
            <person name="Luecker S."/>
            <person name="Lage O.M."/>
            <person name="Pohl T."/>
            <person name="Merkel B.J."/>
            <person name="Hornburger P."/>
            <person name="Mueller R.-W."/>
            <person name="Bruemmer F."/>
            <person name="Labrenz M."/>
            <person name="Spormann A.M."/>
            <person name="Op Den Camp H."/>
            <person name="Overmann J."/>
            <person name="Amann R."/>
            <person name="Jetten M.S.M."/>
            <person name="Mascher T."/>
            <person name="Medema M.H."/>
            <person name="Devos D.P."/>
            <person name="Kaster A.-K."/>
            <person name="Ovreas L."/>
            <person name="Rohde M."/>
            <person name="Galperin M.Y."/>
            <person name="Jogler C."/>
        </authorList>
    </citation>
    <scope>NUCLEOTIDE SEQUENCE [LARGE SCALE GENOMIC DNA]</scope>
    <source>
        <strain evidence="2 3">LF1</strain>
    </source>
</reference>
<evidence type="ECO:0000313" key="2">
    <source>
        <dbReference type="EMBL" id="KAA1259732.1"/>
    </source>
</evidence>
<evidence type="ECO:0000313" key="3">
    <source>
        <dbReference type="Proteomes" id="UP000322699"/>
    </source>
</evidence>
<keyword evidence="3" id="KW-1185">Reference proteome</keyword>
<gene>
    <name evidence="2" type="ORF">LF1_22690</name>
</gene>
<dbReference type="Proteomes" id="UP000322699">
    <property type="component" value="Unassembled WGS sequence"/>
</dbReference>
<organism evidence="2 3">
    <name type="scientific">Rubripirellula obstinata</name>
    <dbReference type="NCBI Taxonomy" id="406547"/>
    <lineage>
        <taxon>Bacteria</taxon>
        <taxon>Pseudomonadati</taxon>
        <taxon>Planctomycetota</taxon>
        <taxon>Planctomycetia</taxon>
        <taxon>Pirellulales</taxon>
        <taxon>Pirellulaceae</taxon>
        <taxon>Rubripirellula</taxon>
    </lineage>
</organism>